<comment type="caution">
    <text evidence="1">The sequence shown here is derived from an EMBL/GenBank/DDBJ whole genome shotgun (WGS) entry which is preliminary data.</text>
</comment>
<name>A0A069D195_9BACE</name>
<dbReference type="EMBL" id="BAJS01000005">
    <property type="protein sequence ID" value="GAK36105.1"/>
    <property type="molecule type" value="Genomic_DNA"/>
</dbReference>
<proteinExistence type="predicted"/>
<dbReference type="eggNOG" id="ENOG5033ZZK">
    <property type="taxonomic scope" value="Bacteria"/>
</dbReference>
<evidence type="ECO:0000313" key="1">
    <source>
        <dbReference type="EMBL" id="GAK36105.1"/>
    </source>
</evidence>
<dbReference type="RefSeq" id="WP_024996092.1">
    <property type="nucleotide sequence ID" value="NZ_ATZI01000005.1"/>
</dbReference>
<gene>
    <name evidence="1" type="ORF">JCM15093_1247</name>
</gene>
<evidence type="ECO:0000313" key="2">
    <source>
        <dbReference type="Proteomes" id="UP000027601"/>
    </source>
</evidence>
<reference evidence="1 2" key="1">
    <citation type="journal article" date="2015" name="Microbes Environ.">
        <title>Distribution and evolution of nitrogen fixation genes in the phylum bacteroidetes.</title>
        <authorList>
            <person name="Inoue J."/>
            <person name="Oshima K."/>
            <person name="Suda W."/>
            <person name="Sakamoto M."/>
            <person name="Iino T."/>
            <person name="Noda S."/>
            <person name="Hongoh Y."/>
            <person name="Hattori M."/>
            <person name="Ohkuma M."/>
        </authorList>
    </citation>
    <scope>NUCLEOTIDE SEQUENCE [LARGE SCALE GENOMIC DNA]</scope>
    <source>
        <strain evidence="1 2">JCM 15093</strain>
    </source>
</reference>
<accession>A0A069D195</accession>
<dbReference type="Proteomes" id="UP000027601">
    <property type="component" value="Unassembled WGS sequence"/>
</dbReference>
<dbReference type="OrthoDB" id="1032661at2"/>
<protein>
    <recommendedName>
        <fullName evidence="3">DUF4248 domain-containing protein</fullName>
    </recommendedName>
</protein>
<dbReference type="InterPro" id="IPR025342">
    <property type="entry name" value="DUF4248"/>
</dbReference>
<organism evidence="1 2">
    <name type="scientific">Bacteroides graminisolvens DSM 19988 = JCM 15093</name>
    <dbReference type="NCBI Taxonomy" id="1121097"/>
    <lineage>
        <taxon>Bacteria</taxon>
        <taxon>Pseudomonadati</taxon>
        <taxon>Bacteroidota</taxon>
        <taxon>Bacteroidia</taxon>
        <taxon>Bacteroidales</taxon>
        <taxon>Bacteroidaceae</taxon>
        <taxon>Bacteroides</taxon>
    </lineage>
</organism>
<evidence type="ECO:0008006" key="3">
    <source>
        <dbReference type="Google" id="ProtNLM"/>
    </source>
</evidence>
<dbReference type="AlphaFoldDB" id="A0A069D195"/>
<dbReference type="Pfam" id="PF14053">
    <property type="entry name" value="DUF4248"/>
    <property type="match status" value="1"/>
</dbReference>
<sequence>MKDEKNEEVFCLRSYAKVELAMLYAPGLCATPALQRLYRWIRKNRELTGELQRIGYDKHRHVFLKREVELIAHFLGEP</sequence>
<keyword evidence="2" id="KW-1185">Reference proteome</keyword>